<dbReference type="PANTHER" id="PTHR30055">
    <property type="entry name" value="HTH-TYPE TRANSCRIPTIONAL REGULATOR RUTR"/>
    <property type="match status" value="1"/>
</dbReference>
<dbReference type="Proteomes" id="UP000239494">
    <property type="component" value="Unassembled WGS sequence"/>
</dbReference>
<dbReference type="SUPFAM" id="SSF46689">
    <property type="entry name" value="Homeodomain-like"/>
    <property type="match status" value="1"/>
</dbReference>
<feature type="domain" description="HTH tetR-type" evidence="5">
    <location>
        <begin position="13"/>
        <end position="72"/>
    </location>
</feature>
<dbReference type="EMBL" id="PVTF01000005">
    <property type="protein sequence ID" value="PRY41438.1"/>
    <property type="molecule type" value="Genomic_DNA"/>
</dbReference>
<keyword evidence="7" id="KW-1185">Reference proteome</keyword>
<proteinExistence type="predicted"/>
<dbReference type="InterPro" id="IPR001647">
    <property type="entry name" value="HTH_TetR"/>
</dbReference>
<dbReference type="AlphaFoldDB" id="A0A2T0T720"/>
<dbReference type="InterPro" id="IPR049445">
    <property type="entry name" value="TetR_SbtR-like_C"/>
</dbReference>
<accession>A0A2T0T720</accession>
<keyword evidence="3" id="KW-0804">Transcription</keyword>
<dbReference type="OrthoDB" id="9795011at2"/>
<dbReference type="SUPFAM" id="SSF48498">
    <property type="entry name" value="Tetracyclin repressor-like, C-terminal domain"/>
    <property type="match status" value="1"/>
</dbReference>
<dbReference type="Pfam" id="PF21597">
    <property type="entry name" value="TetR_C_43"/>
    <property type="match status" value="1"/>
</dbReference>
<dbReference type="PROSITE" id="PS50977">
    <property type="entry name" value="HTH_TETR_2"/>
    <property type="match status" value="1"/>
</dbReference>
<dbReference type="Gene3D" id="1.10.357.10">
    <property type="entry name" value="Tetracycline Repressor, domain 2"/>
    <property type="match status" value="1"/>
</dbReference>
<dbReference type="PRINTS" id="PR00455">
    <property type="entry name" value="HTHTETR"/>
</dbReference>
<keyword evidence="1" id="KW-0805">Transcription regulation</keyword>
<sequence length="185" mass="20134">MTDHPPARRADATRNRQRILDAARTAFAATGAETSMAEIARRSGVGSATLYRNFATRHELLEALLVDEVDEVCAAAATVEGDSPADRLTAWLRRFFQYVATKRPVVLGLLEHTDTSDPVFQTRGRMLTAGRPLLAAAQDARQIAGDLDLDQVLDLVMAIAKIPGTPEYRQPILDAALAGLHTRDT</sequence>
<dbReference type="InterPro" id="IPR036271">
    <property type="entry name" value="Tet_transcr_reg_TetR-rel_C_sf"/>
</dbReference>
<protein>
    <submittedName>
        <fullName evidence="6">TetR family transcriptional regulator</fullName>
    </submittedName>
</protein>
<gene>
    <name evidence="6" type="ORF">CLV43_105196</name>
</gene>
<evidence type="ECO:0000256" key="4">
    <source>
        <dbReference type="PROSITE-ProRule" id="PRU00335"/>
    </source>
</evidence>
<reference evidence="6 7" key="1">
    <citation type="submission" date="2018-03" db="EMBL/GenBank/DDBJ databases">
        <title>Genomic Encyclopedia of Archaeal and Bacterial Type Strains, Phase II (KMG-II): from individual species to whole genera.</title>
        <authorList>
            <person name="Goeker M."/>
        </authorList>
    </citation>
    <scope>NUCLEOTIDE SEQUENCE [LARGE SCALE GENOMIC DNA]</scope>
    <source>
        <strain evidence="6 7">DSM 44720</strain>
    </source>
</reference>
<evidence type="ECO:0000259" key="5">
    <source>
        <dbReference type="PROSITE" id="PS50977"/>
    </source>
</evidence>
<dbReference type="InterPro" id="IPR050109">
    <property type="entry name" value="HTH-type_TetR-like_transc_reg"/>
</dbReference>
<dbReference type="InterPro" id="IPR009057">
    <property type="entry name" value="Homeodomain-like_sf"/>
</dbReference>
<dbReference type="GO" id="GO:0003700">
    <property type="term" value="F:DNA-binding transcription factor activity"/>
    <property type="evidence" value="ECO:0007669"/>
    <property type="project" value="TreeGrafter"/>
</dbReference>
<comment type="caution">
    <text evidence="6">The sequence shown here is derived from an EMBL/GenBank/DDBJ whole genome shotgun (WGS) entry which is preliminary data.</text>
</comment>
<keyword evidence="2 4" id="KW-0238">DNA-binding</keyword>
<feature type="DNA-binding region" description="H-T-H motif" evidence="4">
    <location>
        <begin position="35"/>
        <end position="54"/>
    </location>
</feature>
<evidence type="ECO:0000313" key="6">
    <source>
        <dbReference type="EMBL" id="PRY41438.1"/>
    </source>
</evidence>
<evidence type="ECO:0000313" key="7">
    <source>
        <dbReference type="Proteomes" id="UP000239494"/>
    </source>
</evidence>
<dbReference type="Pfam" id="PF00440">
    <property type="entry name" value="TetR_N"/>
    <property type="match status" value="1"/>
</dbReference>
<organism evidence="6 7">
    <name type="scientific">Umezawaea tangerina</name>
    <dbReference type="NCBI Taxonomy" id="84725"/>
    <lineage>
        <taxon>Bacteria</taxon>
        <taxon>Bacillati</taxon>
        <taxon>Actinomycetota</taxon>
        <taxon>Actinomycetes</taxon>
        <taxon>Pseudonocardiales</taxon>
        <taxon>Pseudonocardiaceae</taxon>
        <taxon>Umezawaea</taxon>
    </lineage>
</organism>
<dbReference type="GO" id="GO:0000976">
    <property type="term" value="F:transcription cis-regulatory region binding"/>
    <property type="evidence" value="ECO:0007669"/>
    <property type="project" value="TreeGrafter"/>
</dbReference>
<dbReference type="PANTHER" id="PTHR30055:SF234">
    <property type="entry name" value="HTH-TYPE TRANSCRIPTIONAL REGULATOR BETI"/>
    <property type="match status" value="1"/>
</dbReference>
<evidence type="ECO:0000256" key="1">
    <source>
        <dbReference type="ARBA" id="ARBA00023015"/>
    </source>
</evidence>
<evidence type="ECO:0000256" key="3">
    <source>
        <dbReference type="ARBA" id="ARBA00023163"/>
    </source>
</evidence>
<evidence type="ECO:0000256" key="2">
    <source>
        <dbReference type="ARBA" id="ARBA00023125"/>
    </source>
</evidence>
<name>A0A2T0T720_9PSEU</name>
<dbReference type="RefSeq" id="WP_106188466.1">
    <property type="nucleotide sequence ID" value="NZ_PVTF01000005.1"/>
</dbReference>